<dbReference type="PANTHER" id="PTHR21089:SF1">
    <property type="entry name" value="BIFUNCTIONAL 3-DEHYDROQUINATE DEHYDRATASE_SHIKIMATE DEHYDROGENASE, CHLOROPLASTIC"/>
    <property type="match status" value="1"/>
</dbReference>
<dbReference type="GO" id="GO:0019632">
    <property type="term" value="P:shikimate metabolic process"/>
    <property type="evidence" value="ECO:0007669"/>
    <property type="project" value="TreeGrafter"/>
</dbReference>
<evidence type="ECO:0000259" key="1">
    <source>
        <dbReference type="Pfam" id="PF08501"/>
    </source>
</evidence>
<dbReference type="Gene3D" id="3.40.50.720">
    <property type="entry name" value="NAD(P)-binding Rossmann-like Domain"/>
    <property type="match status" value="1"/>
</dbReference>
<dbReference type="EMBL" id="MU839037">
    <property type="protein sequence ID" value="KAK1762431.1"/>
    <property type="molecule type" value="Genomic_DNA"/>
</dbReference>
<dbReference type="InterPro" id="IPR036291">
    <property type="entry name" value="NAD(P)-bd_dom_sf"/>
</dbReference>
<accession>A0AAJ0FBG1</accession>
<evidence type="ECO:0000313" key="2">
    <source>
        <dbReference type="EMBL" id="KAK1762431.1"/>
    </source>
</evidence>
<evidence type="ECO:0000313" key="3">
    <source>
        <dbReference type="Proteomes" id="UP001244011"/>
    </source>
</evidence>
<dbReference type="CDD" id="cd01065">
    <property type="entry name" value="NAD_bind_Shikimate_DH"/>
    <property type="match status" value="1"/>
</dbReference>
<dbReference type="InterPro" id="IPR022893">
    <property type="entry name" value="Shikimate_DH_fam"/>
</dbReference>
<gene>
    <name evidence="2" type="ORF">QBC33DRAFT_623653</name>
</gene>
<comment type="caution">
    <text evidence="2">The sequence shown here is derived from an EMBL/GenBank/DDBJ whole genome shotgun (WGS) entry which is preliminary data.</text>
</comment>
<dbReference type="RefSeq" id="XP_060278644.1">
    <property type="nucleotide sequence ID" value="XM_060432908.1"/>
</dbReference>
<organism evidence="2 3">
    <name type="scientific">Phialemonium atrogriseum</name>
    <dbReference type="NCBI Taxonomy" id="1093897"/>
    <lineage>
        <taxon>Eukaryota</taxon>
        <taxon>Fungi</taxon>
        <taxon>Dikarya</taxon>
        <taxon>Ascomycota</taxon>
        <taxon>Pezizomycotina</taxon>
        <taxon>Sordariomycetes</taxon>
        <taxon>Sordariomycetidae</taxon>
        <taxon>Cephalothecales</taxon>
        <taxon>Cephalothecaceae</taxon>
        <taxon>Phialemonium</taxon>
    </lineage>
</organism>
<keyword evidence="3" id="KW-1185">Reference proteome</keyword>
<dbReference type="AlphaFoldDB" id="A0AAJ0FBG1"/>
<dbReference type="InterPro" id="IPR046346">
    <property type="entry name" value="Aminoacid_DH-like_N_sf"/>
</dbReference>
<dbReference type="GO" id="GO:0004764">
    <property type="term" value="F:shikimate 3-dehydrogenase (NADP+) activity"/>
    <property type="evidence" value="ECO:0007669"/>
    <property type="project" value="InterPro"/>
</dbReference>
<sequence>MASAETTDVHGDTRHLYLLGHHISHSLSPRFHNTIYTSLNLPWKFHLLDTPNPRDLLPRMHDPSFAGASITMPHKVTFIDHVDELTDAGKTIRAINTVFIRDDPTTGKRTYVGTNTDCIGVRDAILNNYPDTVRGKPAVVLGGGGACRAAVYAMLSLMGASEVYLVNRDAGEVEDVIGDFRLAGLADRCVHVRTVEQAQGLPPATVIVGTVPDVAPLSEDEIRARDIVACFLRRSTTKGVLLDMCYHPRLETALIVSARKEGWGVVYGNEAFFYQALAQVVLLTGRTLDELPIETVRELICPNTRETGAR</sequence>
<dbReference type="GO" id="GO:0009423">
    <property type="term" value="P:chorismate biosynthetic process"/>
    <property type="evidence" value="ECO:0007669"/>
    <property type="project" value="TreeGrafter"/>
</dbReference>
<name>A0AAJ0FBG1_9PEZI</name>
<dbReference type="Pfam" id="PF08501">
    <property type="entry name" value="Shikimate_dh_N"/>
    <property type="match status" value="1"/>
</dbReference>
<reference evidence="2" key="1">
    <citation type="submission" date="2023-06" db="EMBL/GenBank/DDBJ databases">
        <title>Genome-scale phylogeny and comparative genomics of the fungal order Sordariales.</title>
        <authorList>
            <consortium name="Lawrence Berkeley National Laboratory"/>
            <person name="Hensen N."/>
            <person name="Bonometti L."/>
            <person name="Westerberg I."/>
            <person name="Brannstrom I.O."/>
            <person name="Guillou S."/>
            <person name="Cros-Aarteil S."/>
            <person name="Calhoun S."/>
            <person name="Haridas S."/>
            <person name="Kuo A."/>
            <person name="Mondo S."/>
            <person name="Pangilinan J."/>
            <person name="Riley R."/>
            <person name="Labutti K."/>
            <person name="Andreopoulos B."/>
            <person name="Lipzen A."/>
            <person name="Chen C."/>
            <person name="Yanf M."/>
            <person name="Daum C."/>
            <person name="Ng V."/>
            <person name="Clum A."/>
            <person name="Steindorff A."/>
            <person name="Ohm R."/>
            <person name="Martin F."/>
            <person name="Silar P."/>
            <person name="Natvig D."/>
            <person name="Lalanne C."/>
            <person name="Gautier V."/>
            <person name="Ament-Velasquez S.L."/>
            <person name="Kruys A."/>
            <person name="Hutchinson M.I."/>
            <person name="Powell A.J."/>
            <person name="Barry K."/>
            <person name="Miller A.N."/>
            <person name="Grigoriev I.V."/>
            <person name="Debuchy R."/>
            <person name="Gladieux P."/>
            <person name="Thoren M.H."/>
            <person name="Johannesson H."/>
        </authorList>
    </citation>
    <scope>NUCLEOTIDE SEQUENCE</scope>
    <source>
        <strain evidence="2">8032-3</strain>
    </source>
</reference>
<dbReference type="PANTHER" id="PTHR21089">
    <property type="entry name" value="SHIKIMATE DEHYDROGENASE"/>
    <property type="match status" value="1"/>
</dbReference>
<dbReference type="InterPro" id="IPR013708">
    <property type="entry name" value="Shikimate_DH-bd_N"/>
</dbReference>
<dbReference type="Gene3D" id="3.40.50.10860">
    <property type="entry name" value="Leucine Dehydrogenase, chain A, domain 1"/>
    <property type="match status" value="1"/>
</dbReference>
<protein>
    <submittedName>
        <fullName evidence="2">NAD(P)-binding protein</fullName>
    </submittedName>
</protein>
<feature type="domain" description="Shikimate dehydrogenase substrate binding N-terminal" evidence="1">
    <location>
        <begin position="18"/>
        <end position="98"/>
    </location>
</feature>
<dbReference type="Proteomes" id="UP001244011">
    <property type="component" value="Unassembled WGS sequence"/>
</dbReference>
<dbReference type="SUPFAM" id="SSF51735">
    <property type="entry name" value="NAD(P)-binding Rossmann-fold domains"/>
    <property type="match status" value="1"/>
</dbReference>
<proteinExistence type="predicted"/>
<dbReference type="GeneID" id="85316095"/>
<dbReference type="SUPFAM" id="SSF53223">
    <property type="entry name" value="Aminoacid dehydrogenase-like, N-terminal domain"/>
    <property type="match status" value="1"/>
</dbReference>